<dbReference type="Gene3D" id="3.30.160.60">
    <property type="entry name" value="Classic Zinc Finger"/>
    <property type="match status" value="2"/>
</dbReference>
<dbReference type="PANTHER" id="PTHR24406">
    <property type="entry name" value="TRANSCRIPTIONAL REPRESSOR CTCFL-RELATED"/>
    <property type="match status" value="1"/>
</dbReference>
<keyword evidence="10" id="KW-1185">Reference proteome</keyword>
<evidence type="ECO:0000256" key="6">
    <source>
        <dbReference type="ARBA" id="ARBA00023242"/>
    </source>
</evidence>
<evidence type="ECO:0000256" key="3">
    <source>
        <dbReference type="ARBA" id="ARBA00022737"/>
    </source>
</evidence>
<dbReference type="InterPro" id="IPR036236">
    <property type="entry name" value="Znf_C2H2_sf"/>
</dbReference>
<dbReference type="AlphaFoldDB" id="A0A1B0GN36"/>
<comment type="subcellular location">
    <subcellularLocation>
        <location evidence="1">Nucleus</location>
    </subcellularLocation>
</comment>
<dbReference type="EnsemblMetazoa" id="PPAI004093-RA">
    <property type="protein sequence ID" value="PPAI004093-PA"/>
    <property type="gene ID" value="PPAI004093"/>
</dbReference>
<evidence type="ECO:0000313" key="9">
    <source>
        <dbReference type="EnsemblMetazoa" id="PPAI004093-PA"/>
    </source>
</evidence>
<keyword evidence="2" id="KW-0479">Metal-binding</keyword>
<proteinExistence type="predicted"/>
<dbReference type="InterPro" id="IPR013087">
    <property type="entry name" value="Znf_C2H2_type"/>
</dbReference>
<name>A0A1B0GN36_PHLPP</name>
<dbReference type="EMBL" id="AJVK01027959">
    <property type="status" value="NOT_ANNOTATED_CDS"/>
    <property type="molecule type" value="Genomic_DNA"/>
</dbReference>
<evidence type="ECO:0000256" key="7">
    <source>
        <dbReference type="SAM" id="MobiDB-lite"/>
    </source>
</evidence>
<dbReference type="InterPro" id="IPR050888">
    <property type="entry name" value="ZnF_C2H2-type_TF"/>
</dbReference>
<dbReference type="GO" id="GO:0008270">
    <property type="term" value="F:zinc ion binding"/>
    <property type="evidence" value="ECO:0007669"/>
    <property type="project" value="UniProtKB-KW"/>
</dbReference>
<keyword evidence="4" id="KW-0863">Zinc-finger</keyword>
<dbReference type="GO" id="GO:0005634">
    <property type="term" value="C:nucleus"/>
    <property type="evidence" value="ECO:0007669"/>
    <property type="project" value="UniProtKB-SubCell"/>
</dbReference>
<dbReference type="VEuPathDB" id="VectorBase:PPAI004093"/>
<feature type="region of interest" description="Disordered" evidence="7">
    <location>
        <begin position="171"/>
        <end position="196"/>
    </location>
</feature>
<evidence type="ECO:0000256" key="2">
    <source>
        <dbReference type="ARBA" id="ARBA00022723"/>
    </source>
</evidence>
<feature type="domain" description="C2H2-type" evidence="8">
    <location>
        <begin position="56"/>
        <end position="83"/>
    </location>
</feature>
<reference evidence="9" key="1">
    <citation type="submission" date="2022-08" db="UniProtKB">
        <authorList>
            <consortium name="EnsemblMetazoa"/>
        </authorList>
    </citation>
    <scope>IDENTIFICATION</scope>
    <source>
        <strain evidence="9">Israel</strain>
    </source>
</reference>
<evidence type="ECO:0000256" key="1">
    <source>
        <dbReference type="ARBA" id="ARBA00004123"/>
    </source>
</evidence>
<feature type="compositionally biased region" description="Polar residues" evidence="7">
    <location>
        <begin position="184"/>
        <end position="196"/>
    </location>
</feature>
<dbReference type="SUPFAM" id="SSF57667">
    <property type="entry name" value="beta-beta-alpha zinc fingers"/>
    <property type="match status" value="2"/>
</dbReference>
<keyword evidence="6" id="KW-0539">Nucleus</keyword>
<dbReference type="Proteomes" id="UP000092462">
    <property type="component" value="Unassembled WGS sequence"/>
</dbReference>
<keyword evidence="3" id="KW-0677">Repeat</keyword>
<evidence type="ECO:0000313" key="10">
    <source>
        <dbReference type="Proteomes" id="UP000092462"/>
    </source>
</evidence>
<feature type="domain" description="C2H2-type" evidence="8">
    <location>
        <begin position="230"/>
        <end position="257"/>
    </location>
</feature>
<protein>
    <recommendedName>
        <fullName evidence="8">C2H2-type domain-containing protein</fullName>
    </recommendedName>
</protein>
<dbReference type="EMBL" id="AJVK01027958">
    <property type="status" value="NOT_ANNOTATED_CDS"/>
    <property type="molecule type" value="Genomic_DNA"/>
</dbReference>
<evidence type="ECO:0000256" key="5">
    <source>
        <dbReference type="ARBA" id="ARBA00022833"/>
    </source>
</evidence>
<sequence>MMKIFRIAGLTWDQWNARLAMPLVTQLREGVHPLVFPTDLSVNQDGANKGDLNPGFSCPDCGRLYKLKSSLRNHQKWECGKEPQFQCPFCVYRAKQKMHIGGNDLGGGHTMIKLEPTSPTNTPPHYTSYNYNLNVTNPVWTTRNDNPPPPLWRTTCVRSNAKTGIKSIIIKRQPMSSPEDRKPSSTSTNLSITGTQSGGDFNNSAIRVKLEESNILSQDDILYIGGEKPWICRNCNRNYKWKNSLKCHLKNECGLPPKYFCSRMCGYKTNIHSNLKRHLNSKFCKNRDLIKAENTP</sequence>
<keyword evidence="5" id="KW-0862">Zinc</keyword>
<organism evidence="9 10">
    <name type="scientific">Phlebotomus papatasi</name>
    <name type="common">Sandfly</name>
    <dbReference type="NCBI Taxonomy" id="29031"/>
    <lineage>
        <taxon>Eukaryota</taxon>
        <taxon>Metazoa</taxon>
        <taxon>Ecdysozoa</taxon>
        <taxon>Arthropoda</taxon>
        <taxon>Hexapoda</taxon>
        <taxon>Insecta</taxon>
        <taxon>Pterygota</taxon>
        <taxon>Neoptera</taxon>
        <taxon>Endopterygota</taxon>
        <taxon>Diptera</taxon>
        <taxon>Nematocera</taxon>
        <taxon>Psychodoidea</taxon>
        <taxon>Psychodidae</taxon>
        <taxon>Phlebotomus</taxon>
        <taxon>Phlebotomus</taxon>
    </lineage>
</organism>
<evidence type="ECO:0000259" key="8">
    <source>
        <dbReference type="PROSITE" id="PS50157"/>
    </source>
</evidence>
<evidence type="ECO:0000256" key="4">
    <source>
        <dbReference type="ARBA" id="ARBA00022771"/>
    </source>
</evidence>
<accession>A0A1B0GN36</accession>
<dbReference type="PROSITE" id="PS50157">
    <property type="entry name" value="ZINC_FINGER_C2H2_2"/>
    <property type="match status" value="2"/>
</dbReference>